<dbReference type="Proteomes" id="UP001501358">
    <property type="component" value="Unassembled WGS sequence"/>
</dbReference>
<organism evidence="1 2">
    <name type="scientific">Streptomyces thermolineatus</name>
    <dbReference type="NCBI Taxonomy" id="44033"/>
    <lineage>
        <taxon>Bacteria</taxon>
        <taxon>Bacillati</taxon>
        <taxon>Actinomycetota</taxon>
        <taxon>Actinomycetes</taxon>
        <taxon>Kitasatosporales</taxon>
        <taxon>Streptomycetaceae</taxon>
        <taxon>Streptomyces</taxon>
    </lineage>
</organism>
<evidence type="ECO:0000313" key="2">
    <source>
        <dbReference type="Proteomes" id="UP001501358"/>
    </source>
</evidence>
<proteinExistence type="predicted"/>
<accession>A0ABN3MEC3</accession>
<protein>
    <submittedName>
        <fullName evidence="1">Uncharacterized protein</fullName>
    </submittedName>
</protein>
<dbReference type="RefSeq" id="WP_344384651.1">
    <property type="nucleotide sequence ID" value="NZ_BAAATA010000028.1"/>
</dbReference>
<name>A0ABN3MEC3_9ACTN</name>
<sequence length="70" mass="7197">MAYGGAWSDVLDQAHLVLLARVAEAEAANEDSPLQNMLAMMGVAQRSAAEGDPGVTATALGHCETLAQSL</sequence>
<reference evidence="1 2" key="1">
    <citation type="journal article" date="2019" name="Int. J. Syst. Evol. Microbiol.">
        <title>The Global Catalogue of Microorganisms (GCM) 10K type strain sequencing project: providing services to taxonomists for standard genome sequencing and annotation.</title>
        <authorList>
            <consortium name="The Broad Institute Genomics Platform"/>
            <consortium name="The Broad Institute Genome Sequencing Center for Infectious Disease"/>
            <person name="Wu L."/>
            <person name="Ma J."/>
        </authorList>
    </citation>
    <scope>NUCLEOTIDE SEQUENCE [LARGE SCALE GENOMIC DNA]</scope>
    <source>
        <strain evidence="1 2">JCM 6307</strain>
    </source>
</reference>
<keyword evidence="2" id="KW-1185">Reference proteome</keyword>
<gene>
    <name evidence="1" type="ORF">GCM10010406_41040</name>
</gene>
<evidence type="ECO:0000313" key="1">
    <source>
        <dbReference type="EMBL" id="GAA2500342.1"/>
    </source>
</evidence>
<dbReference type="EMBL" id="BAAATA010000028">
    <property type="protein sequence ID" value="GAA2500342.1"/>
    <property type="molecule type" value="Genomic_DNA"/>
</dbReference>
<comment type="caution">
    <text evidence="1">The sequence shown here is derived from an EMBL/GenBank/DDBJ whole genome shotgun (WGS) entry which is preliminary data.</text>
</comment>